<organism evidence="9 10">
    <name type="scientific">Collimonas pratensis</name>
    <dbReference type="NCBI Taxonomy" id="279113"/>
    <lineage>
        <taxon>Bacteria</taxon>
        <taxon>Pseudomonadati</taxon>
        <taxon>Pseudomonadota</taxon>
        <taxon>Betaproteobacteria</taxon>
        <taxon>Burkholderiales</taxon>
        <taxon>Oxalobacteraceae</taxon>
        <taxon>Collimonas</taxon>
    </lineage>
</organism>
<evidence type="ECO:0000259" key="8">
    <source>
        <dbReference type="Pfam" id="PF05567"/>
    </source>
</evidence>
<evidence type="ECO:0000256" key="3">
    <source>
        <dbReference type="ARBA" id="ARBA00022558"/>
    </source>
</evidence>
<keyword evidence="7" id="KW-0732">Signal</keyword>
<evidence type="ECO:0000313" key="9">
    <source>
        <dbReference type="EMBL" id="AMP07811.1"/>
    </source>
</evidence>
<evidence type="ECO:0000256" key="2">
    <source>
        <dbReference type="ARBA" id="ARBA00008387"/>
    </source>
</evidence>
<dbReference type="GO" id="GO:0009289">
    <property type="term" value="C:pilus"/>
    <property type="evidence" value="ECO:0007669"/>
    <property type="project" value="UniProtKB-SubCell"/>
</dbReference>
<dbReference type="EMBL" id="CP013234">
    <property type="protein sequence ID" value="AMP07811.1"/>
    <property type="molecule type" value="Genomic_DNA"/>
</dbReference>
<evidence type="ECO:0000256" key="1">
    <source>
        <dbReference type="ARBA" id="ARBA00004561"/>
    </source>
</evidence>
<evidence type="ECO:0000256" key="4">
    <source>
        <dbReference type="ARBA" id="ARBA00022723"/>
    </source>
</evidence>
<feature type="signal peptide" evidence="7">
    <location>
        <begin position="1"/>
        <end position="20"/>
    </location>
</feature>
<dbReference type="OrthoDB" id="7156875at2"/>
<keyword evidence="4" id="KW-0479">Metal-binding</keyword>
<keyword evidence="5" id="KW-0106">Calcium</keyword>
<feature type="chain" id="PRO_5007277773" evidence="7">
    <location>
        <begin position="21"/>
        <end position="610"/>
    </location>
</feature>
<dbReference type="Pfam" id="PF05567">
    <property type="entry name" value="T4P_PilY1"/>
    <property type="match status" value="1"/>
</dbReference>
<accession>A0A127QCT0</accession>
<dbReference type="Proteomes" id="UP000074561">
    <property type="component" value="Chromosome"/>
</dbReference>
<sequence>MNLLSACLCAIALILSPTCAAETPDEPPFIYVSSYEAESWLGHVKAYPLGADGVDNAPLWDAADLIPPWQMRRIGSTSGNANAIAFEWPQLDDAQRAVLLSENLLEYVRGNAALEAKHGVGNFRNRKGKLGDIMYSAPLYVGISDSAYQFLPAGAGGASYPDYVKSKQQRQAMLYVGANDGMLHAFDAFSGIEASAFIPQAVFSVLPDLSEDDYAHRPYVDGLLTVGDAYLETVGGAAWTSILLGATGGGARGLFALDVSAPPAVAPILWQRSAGNDGSGAGDDDMGYLFGEALAIRLANGDWAAIYGNGYQSENLDAVLYLVALSSGRLIRKITLGEGDAEAPNGLATPALVFNLQRTVSAAYAGDLQGRLWKIDLSATQPQRWKTALSGALFTAADSSGKRQSIAQQPLLEQHVKGGVLAMFSGGKPGDGRIPGAAQKQSLYGVWDKAASGPVTGRVQLQRQVLTEGSDGQWQLSSNAVNWGVSRGWYIDLPEKLGYVVGKLQIIDGVLWLLTYAPARDKSYLIAIDYNNGGATSDSAFAGDLKNTAVAEVPASIVTPMFIKLPDGRTQLVIAGRDGLPHAVDIVPVKQPPVRTWRQLPVPPSLLDPA</sequence>
<proteinExistence type="inferred from homology"/>
<comment type="similarity">
    <text evidence="2">Belongs to the PilY1 family.</text>
</comment>
<dbReference type="KEGG" id="cpra:CPter91_5528"/>
<protein>
    <submittedName>
        <fullName evidence="9">Neisseria PilC beta-propeller domain protein</fullName>
    </submittedName>
</protein>
<comment type="subcellular location">
    <subcellularLocation>
        <location evidence="1">Fimbrium</location>
    </subcellularLocation>
</comment>
<evidence type="ECO:0000313" key="10">
    <source>
        <dbReference type="Proteomes" id="UP000074561"/>
    </source>
</evidence>
<name>A0A127QCT0_9BURK</name>
<dbReference type="STRING" id="279113.CPter91_5528"/>
<evidence type="ECO:0000256" key="5">
    <source>
        <dbReference type="ARBA" id="ARBA00022837"/>
    </source>
</evidence>
<evidence type="ECO:0000256" key="7">
    <source>
        <dbReference type="SAM" id="SignalP"/>
    </source>
</evidence>
<dbReference type="InterPro" id="IPR011047">
    <property type="entry name" value="Quinoprotein_ADH-like_sf"/>
</dbReference>
<dbReference type="RefSeq" id="WP_061945629.1">
    <property type="nucleotide sequence ID" value="NZ_CP013234.1"/>
</dbReference>
<reference evidence="9 10" key="1">
    <citation type="submission" date="2015-11" db="EMBL/GenBank/DDBJ databases">
        <title>Exploring the genomic traits of fungus-feeding bacterial genus Collimonas.</title>
        <authorList>
            <person name="Song C."/>
            <person name="Schmidt R."/>
            <person name="de Jager V."/>
            <person name="Krzyzanowska D."/>
            <person name="Jongedijk E."/>
            <person name="Cankar K."/>
            <person name="Beekwilder J."/>
            <person name="van Veen A."/>
            <person name="de Boer W."/>
            <person name="van Veen J.A."/>
            <person name="Garbeva P."/>
        </authorList>
    </citation>
    <scope>NUCLEOTIDE SEQUENCE [LARGE SCALE GENOMIC DNA]</scope>
    <source>
        <strain evidence="9 10">Ter91</strain>
    </source>
</reference>
<evidence type="ECO:0000256" key="6">
    <source>
        <dbReference type="ARBA" id="ARBA00023263"/>
    </source>
</evidence>
<keyword evidence="3" id="KW-1029">Fimbrium biogenesis</keyword>
<dbReference type="InterPro" id="IPR008707">
    <property type="entry name" value="B-propeller_PilY1"/>
</dbReference>
<gene>
    <name evidence="9" type="ORF">CPter91_5528</name>
</gene>
<dbReference type="AlphaFoldDB" id="A0A127QCT0"/>
<dbReference type="GO" id="GO:0046872">
    <property type="term" value="F:metal ion binding"/>
    <property type="evidence" value="ECO:0007669"/>
    <property type="project" value="UniProtKB-KW"/>
</dbReference>
<feature type="domain" description="PilY1 beta-propeller" evidence="8">
    <location>
        <begin position="130"/>
        <end position="468"/>
    </location>
</feature>
<dbReference type="SUPFAM" id="SSF50998">
    <property type="entry name" value="Quinoprotein alcohol dehydrogenase-like"/>
    <property type="match status" value="1"/>
</dbReference>
<dbReference type="PATRIC" id="fig|279113.9.peg.5485"/>
<keyword evidence="6" id="KW-0281">Fimbrium</keyword>